<dbReference type="EMBL" id="FOKG01000002">
    <property type="protein sequence ID" value="SFA93193.1"/>
    <property type="molecule type" value="Genomic_DNA"/>
</dbReference>
<dbReference type="RefSeq" id="WP_218160291.1">
    <property type="nucleotide sequence ID" value="NZ_FOKG01000002.1"/>
</dbReference>
<dbReference type="InterPro" id="IPR009078">
    <property type="entry name" value="Ferritin-like_SF"/>
</dbReference>
<name>A0A1I0WZ83_9PSEU</name>
<dbReference type="Pfam" id="PF11583">
    <property type="entry name" value="AurF"/>
    <property type="match status" value="1"/>
</dbReference>
<organism evidence="1 2">
    <name type="scientific">Amycolatopsis marina</name>
    <dbReference type="NCBI Taxonomy" id="490629"/>
    <lineage>
        <taxon>Bacteria</taxon>
        <taxon>Bacillati</taxon>
        <taxon>Actinomycetota</taxon>
        <taxon>Actinomycetes</taxon>
        <taxon>Pseudonocardiales</taxon>
        <taxon>Pseudonocardiaceae</taxon>
        <taxon>Amycolatopsis</taxon>
    </lineage>
</organism>
<dbReference type="AlphaFoldDB" id="A0A1I0WZ83"/>
<dbReference type="SUPFAM" id="SSF47240">
    <property type="entry name" value="Ferritin-like"/>
    <property type="match status" value="1"/>
</dbReference>
<sequence>MATTSRAEQSRDPQVTAARLLTSSARNSYDPDLDVDWDAPLVEGKPFMPLERVSLYGTELWNTLSEQQRIELSKHEIASIMSVGLWFEICLIQMLTRYAYDLDPRSPHAQYALTEIGDETRHSVMFARAAERLGVPRYGPPRIVHNLARLFKATASGPSMFASVLVAEETTDRLQRSMMDDENIQPLIRAVNRIHVVEEARHVRYAREEVARTMPTLSRASRSLHRWRTGVVSYAVVECLIDPKVYACVGIRPAVGRAAALANPHFHETRRWMGEKVVPFLREHDLIGGPTTGLWRRAHLI</sequence>
<proteinExistence type="predicted"/>
<keyword evidence="2" id="KW-1185">Reference proteome</keyword>
<dbReference type="InterPro" id="IPR025859">
    <property type="entry name" value="AurF/CmlI"/>
</dbReference>
<evidence type="ECO:0000313" key="1">
    <source>
        <dbReference type="EMBL" id="SFA93193.1"/>
    </source>
</evidence>
<evidence type="ECO:0000313" key="2">
    <source>
        <dbReference type="Proteomes" id="UP000243799"/>
    </source>
</evidence>
<dbReference type="InterPro" id="IPR012348">
    <property type="entry name" value="RNR-like"/>
</dbReference>
<dbReference type="GO" id="GO:0016491">
    <property type="term" value="F:oxidoreductase activity"/>
    <property type="evidence" value="ECO:0007669"/>
    <property type="project" value="InterPro"/>
</dbReference>
<dbReference type="STRING" id="490629.SAMN05216266_102282"/>
<dbReference type="Gene3D" id="1.10.620.20">
    <property type="entry name" value="Ribonucleotide Reductase, subunit A"/>
    <property type="match status" value="1"/>
</dbReference>
<dbReference type="Proteomes" id="UP000243799">
    <property type="component" value="Unassembled WGS sequence"/>
</dbReference>
<gene>
    <name evidence="1" type="ORF">SAMN05216266_102282</name>
</gene>
<protein>
    <submittedName>
        <fullName evidence="1">p-aminobenzoate N-oxygenase AurF</fullName>
    </submittedName>
</protein>
<reference evidence="2" key="1">
    <citation type="submission" date="2016-10" db="EMBL/GenBank/DDBJ databases">
        <authorList>
            <person name="Varghese N."/>
            <person name="Submissions S."/>
        </authorList>
    </citation>
    <scope>NUCLEOTIDE SEQUENCE [LARGE SCALE GENOMIC DNA]</scope>
    <source>
        <strain evidence="2">CGMCC 4.3568</strain>
    </source>
</reference>
<accession>A0A1I0WZ83</accession>